<evidence type="ECO:0000313" key="3">
    <source>
        <dbReference type="Proteomes" id="UP000035721"/>
    </source>
</evidence>
<dbReference type="OrthoDB" id="4426778at2"/>
<accession>A0A077LY82</accession>
<dbReference type="GO" id="GO:0003677">
    <property type="term" value="F:DNA binding"/>
    <property type="evidence" value="ECO:0007669"/>
    <property type="project" value="InterPro"/>
</dbReference>
<dbReference type="GO" id="GO:0004803">
    <property type="term" value="F:transposase activity"/>
    <property type="evidence" value="ECO:0007669"/>
    <property type="project" value="InterPro"/>
</dbReference>
<feature type="coiled-coil region" evidence="1">
    <location>
        <begin position="51"/>
        <end position="78"/>
    </location>
</feature>
<sequence length="92" mass="10272">MPRPCLAEGEDSKLAARRHVGSLLDLNPATLRNWVEDLERTEGTRSPAGSRAAESEEVRALKKRVAELERANEILKTSAAFFAQAELDRRLK</sequence>
<dbReference type="Pfam" id="PF01527">
    <property type="entry name" value="HTH_Tnp_1"/>
    <property type="match status" value="1"/>
</dbReference>
<dbReference type="EMBL" id="CAJB01000234">
    <property type="protein sequence ID" value="CCH78611.1"/>
    <property type="molecule type" value="Genomic_DNA"/>
</dbReference>
<dbReference type="SUPFAM" id="SSF46689">
    <property type="entry name" value="Homeodomain-like"/>
    <property type="match status" value="1"/>
</dbReference>
<gene>
    <name evidence="2" type="ORF">BN12_3090003</name>
</gene>
<dbReference type="AlphaFoldDB" id="A0A077LY82"/>
<reference evidence="2 3" key="1">
    <citation type="journal article" date="2013" name="ISME J.">
        <title>A metabolic model for members of the genus Tetrasphaera involved in enhanced biological phosphorus removal.</title>
        <authorList>
            <person name="Kristiansen R."/>
            <person name="Nguyen H.T.T."/>
            <person name="Saunders A.M."/>
            <person name="Nielsen J.L."/>
            <person name="Wimmer R."/>
            <person name="Le V.Q."/>
            <person name="McIlroy S.J."/>
            <person name="Petrovski S."/>
            <person name="Seviour R.J."/>
            <person name="Calteau A."/>
            <person name="Nielsen K.L."/>
            <person name="Nielsen P.H."/>
        </authorList>
    </citation>
    <scope>NUCLEOTIDE SEQUENCE [LARGE SCALE GENOMIC DNA]</scope>
    <source>
        <strain evidence="2 3">T1-X7</strain>
    </source>
</reference>
<dbReference type="Proteomes" id="UP000035721">
    <property type="component" value="Unassembled WGS sequence"/>
</dbReference>
<evidence type="ECO:0000313" key="2">
    <source>
        <dbReference type="EMBL" id="CCH78611.1"/>
    </source>
</evidence>
<proteinExistence type="predicted"/>
<dbReference type="InterPro" id="IPR002514">
    <property type="entry name" value="Transposase_8"/>
</dbReference>
<evidence type="ECO:0000256" key="1">
    <source>
        <dbReference type="SAM" id="Coils"/>
    </source>
</evidence>
<keyword evidence="3" id="KW-1185">Reference proteome</keyword>
<dbReference type="GO" id="GO:0006313">
    <property type="term" value="P:DNA transposition"/>
    <property type="evidence" value="ECO:0007669"/>
    <property type="project" value="InterPro"/>
</dbReference>
<dbReference type="InterPro" id="IPR009057">
    <property type="entry name" value="Homeodomain-like_sf"/>
</dbReference>
<dbReference type="Gene3D" id="1.10.10.60">
    <property type="entry name" value="Homeodomain-like"/>
    <property type="match status" value="1"/>
</dbReference>
<keyword evidence="1" id="KW-0175">Coiled coil</keyword>
<protein>
    <submittedName>
        <fullName evidence="2">Transposase</fullName>
    </submittedName>
</protein>
<organism evidence="2 3">
    <name type="scientific">Nostocoides japonicum T1-X7</name>
    <dbReference type="NCBI Taxonomy" id="1194083"/>
    <lineage>
        <taxon>Bacteria</taxon>
        <taxon>Bacillati</taxon>
        <taxon>Actinomycetota</taxon>
        <taxon>Actinomycetes</taxon>
        <taxon>Micrococcales</taxon>
        <taxon>Intrasporangiaceae</taxon>
        <taxon>Nostocoides</taxon>
    </lineage>
</organism>
<comment type="caution">
    <text evidence="2">The sequence shown here is derived from an EMBL/GenBank/DDBJ whole genome shotgun (WGS) entry which is preliminary data.</text>
</comment>
<name>A0A077LY82_9MICO</name>
<dbReference type="STRING" id="1194083.BN12_3090003"/>